<dbReference type="InterPro" id="IPR036188">
    <property type="entry name" value="FAD/NAD-bd_sf"/>
</dbReference>
<name>A0A069RE92_PEPLI</name>
<reference evidence="14 15" key="1">
    <citation type="submission" date="2014-03" db="EMBL/GenBank/DDBJ databases">
        <title>Genome sequence of Clostridium litorale W6, DSM 5388.</title>
        <authorList>
            <person name="Poehlein A."/>
            <person name="Jagirdar A."/>
            <person name="Khonsari B."/>
            <person name="Chibani C.M."/>
            <person name="Gutierrez Gutierrez D.A."/>
            <person name="Davydova E."/>
            <person name="Alghaithi H.S."/>
            <person name="Nair K.P."/>
            <person name="Dhamotharan K."/>
            <person name="Chandran L."/>
            <person name="G W."/>
            <person name="Daniel R."/>
        </authorList>
    </citation>
    <scope>NUCLEOTIDE SEQUENCE [LARGE SCALE GENOMIC DNA]</scope>
    <source>
        <strain evidence="14 15">W6</strain>
    </source>
</reference>
<evidence type="ECO:0000256" key="8">
    <source>
        <dbReference type="ARBA" id="ARBA00022827"/>
    </source>
</evidence>
<keyword evidence="9 12" id="KW-0560">Oxidoreductase</keyword>
<evidence type="ECO:0000256" key="6">
    <source>
        <dbReference type="ARBA" id="ARBA00022630"/>
    </source>
</evidence>
<protein>
    <recommendedName>
        <fullName evidence="5 11">L-aspartate oxidase</fullName>
        <ecNumber evidence="4 11">1.4.3.16</ecNumber>
    </recommendedName>
</protein>
<evidence type="ECO:0000256" key="10">
    <source>
        <dbReference type="ARBA" id="ARBA00048305"/>
    </source>
</evidence>
<comment type="caution">
    <text evidence="14">The sequence shown here is derived from an EMBL/GenBank/DDBJ whole genome shotgun (WGS) entry which is preliminary data.</text>
</comment>
<dbReference type="GO" id="GO:0033765">
    <property type="term" value="F:steroid dehydrogenase activity, acting on the CH-CH group of donors"/>
    <property type="evidence" value="ECO:0007669"/>
    <property type="project" value="UniProtKB-ARBA"/>
</dbReference>
<keyword evidence="8 12" id="KW-0274">FAD</keyword>
<comment type="cofactor">
    <cofactor evidence="1 12">
        <name>FAD</name>
        <dbReference type="ChEBI" id="CHEBI:57692"/>
    </cofactor>
</comment>
<dbReference type="Pfam" id="PF00890">
    <property type="entry name" value="FAD_binding_2"/>
    <property type="match status" value="1"/>
</dbReference>
<sequence>MHYDITVIGSGIAGLYTCISAESEYNVLLISKSDFLNSNTYLAQGGIAGVLAEDDSFESHFDDTLKAGKSENDKRAVEVMVKEGPQDILRLKDIGVEFDTGSDGRLLRTLEGGHSIRRIVHCKDSTGKEVAQKLLGRVVDRQNISLMERTFVYDIEKRDDEFIVYLIDHKGHKQSVTSSNVVLATGGIGKIYKNTTNSSVATGDGICLARKLGASIKKMSYIQFHPTALDVEVEERPLISEAVRGEGAYLLNERGQRFMHKYSPMAELAPRDDVCKGILAEARIQGSNHFYLDISHKDSDYVRKRFPYIYEKCMEWNIDMTRERIPVYPCQHYLMGGIDVDINSSTGIQGLYAVGECSNTGVHGKNRLASNSLLEGMVFSRRAVSTMKLQRHAYEKIDLAVKNDGVNHIDKGIKSEIMDIMQSSYFIEADIEKSLRGVKRLGEITSELREGSYRTDIEYYETLNMAQVASMILGEIIENADFK</sequence>
<dbReference type="AlphaFoldDB" id="A0A069RE92"/>
<dbReference type="Proteomes" id="UP000027946">
    <property type="component" value="Unassembled WGS sequence"/>
</dbReference>
<dbReference type="GO" id="GO:0008734">
    <property type="term" value="F:L-aspartate oxidase activity"/>
    <property type="evidence" value="ECO:0007669"/>
    <property type="project" value="UniProtKB-UniRule"/>
</dbReference>
<dbReference type="Gene3D" id="3.50.50.60">
    <property type="entry name" value="FAD/NAD(P)-binding domain"/>
    <property type="match status" value="1"/>
</dbReference>
<dbReference type="InterPro" id="IPR003953">
    <property type="entry name" value="FAD-dep_OxRdtase_2_FAD-bd"/>
</dbReference>
<dbReference type="PANTHER" id="PTHR42716">
    <property type="entry name" value="L-ASPARTATE OXIDASE"/>
    <property type="match status" value="1"/>
</dbReference>
<dbReference type="eggNOG" id="COG0029">
    <property type="taxonomic scope" value="Bacteria"/>
</dbReference>
<keyword evidence="7 12" id="KW-0662">Pyridine nucleotide biosynthesis</keyword>
<dbReference type="InterPro" id="IPR027477">
    <property type="entry name" value="Succ_DH/fumarate_Rdtase_cat_sf"/>
</dbReference>
<comment type="function">
    <text evidence="12">Catalyzes the oxidation of L-aspartate to iminoaspartate.</text>
</comment>
<comment type="pathway">
    <text evidence="2 12">Cofactor biosynthesis; NAD(+) biosynthesis; iminoaspartate from L-aspartate (oxidase route): step 1/1.</text>
</comment>
<dbReference type="EMBL" id="JJMM01000016">
    <property type="protein sequence ID" value="KDR94510.1"/>
    <property type="molecule type" value="Genomic_DNA"/>
</dbReference>
<dbReference type="PANTHER" id="PTHR42716:SF2">
    <property type="entry name" value="L-ASPARTATE OXIDASE, CHLOROPLASTIC"/>
    <property type="match status" value="1"/>
</dbReference>
<keyword evidence="6 12" id="KW-0285">Flavoprotein</keyword>
<dbReference type="RefSeq" id="WP_038266715.1">
    <property type="nucleotide sequence ID" value="NZ_JJMM01000016.1"/>
</dbReference>
<dbReference type="GO" id="GO:0005737">
    <property type="term" value="C:cytoplasm"/>
    <property type="evidence" value="ECO:0007669"/>
    <property type="project" value="UniProtKB-SubCell"/>
</dbReference>
<accession>A0A069RE92</accession>
<evidence type="ECO:0000256" key="7">
    <source>
        <dbReference type="ARBA" id="ARBA00022642"/>
    </source>
</evidence>
<dbReference type="SUPFAM" id="SSF56425">
    <property type="entry name" value="Succinate dehydrogenase/fumarate reductase flavoprotein, catalytic domain"/>
    <property type="match status" value="1"/>
</dbReference>
<evidence type="ECO:0000256" key="1">
    <source>
        <dbReference type="ARBA" id="ARBA00001974"/>
    </source>
</evidence>
<evidence type="ECO:0000313" key="14">
    <source>
        <dbReference type="EMBL" id="KDR94510.1"/>
    </source>
</evidence>
<evidence type="ECO:0000259" key="13">
    <source>
        <dbReference type="Pfam" id="PF00890"/>
    </source>
</evidence>
<gene>
    <name evidence="14" type="primary">nadB</name>
    <name evidence="14" type="ORF">CLIT_16c00080</name>
</gene>
<evidence type="ECO:0000256" key="3">
    <source>
        <dbReference type="ARBA" id="ARBA00008562"/>
    </source>
</evidence>
<evidence type="ECO:0000256" key="9">
    <source>
        <dbReference type="ARBA" id="ARBA00023002"/>
    </source>
</evidence>
<organism evidence="14 15">
    <name type="scientific">Peptoclostridium litorale DSM 5388</name>
    <dbReference type="NCBI Taxonomy" id="1121324"/>
    <lineage>
        <taxon>Bacteria</taxon>
        <taxon>Bacillati</taxon>
        <taxon>Bacillota</taxon>
        <taxon>Clostridia</taxon>
        <taxon>Peptostreptococcales</taxon>
        <taxon>Peptoclostridiaceae</taxon>
        <taxon>Peptoclostridium</taxon>
    </lineage>
</organism>
<dbReference type="SUPFAM" id="SSF51905">
    <property type="entry name" value="FAD/NAD(P)-binding domain"/>
    <property type="match status" value="1"/>
</dbReference>
<keyword evidence="15" id="KW-1185">Reference proteome</keyword>
<comment type="catalytic activity">
    <reaction evidence="10">
        <text>L-aspartate + O2 = iminosuccinate + H2O2</text>
        <dbReference type="Rhea" id="RHEA:25876"/>
        <dbReference type="ChEBI" id="CHEBI:15379"/>
        <dbReference type="ChEBI" id="CHEBI:16240"/>
        <dbReference type="ChEBI" id="CHEBI:29991"/>
        <dbReference type="ChEBI" id="CHEBI:77875"/>
        <dbReference type="EC" id="1.4.3.16"/>
    </reaction>
    <physiologicalReaction direction="left-to-right" evidence="10">
        <dbReference type="Rhea" id="RHEA:25877"/>
    </physiologicalReaction>
</comment>
<proteinExistence type="inferred from homology"/>
<comment type="similarity">
    <text evidence="3 12">Belongs to the FAD-dependent oxidoreductase 2 family. NadB subfamily.</text>
</comment>
<evidence type="ECO:0000256" key="11">
    <source>
        <dbReference type="NCBIfam" id="TIGR00551"/>
    </source>
</evidence>
<dbReference type="NCBIfam" id="TIGR00551">
    <property type="entry name" value="nadB"/>
    <property type="match status" value="1"/>
</dbReference>
<dbReference type="STRING" id="1121324.CLIT_16c00080"/>
<evidence type="ECO:0000256" key="5">
    <source>
        <dbReference type="ARBA" id="ARBA00021901"/>
    </source>
</evidence>
<evidence type="ECO:0000256" key="4">
    <source>
        <dbReference type="ARBA" id="ARBA00012173"/>
    </source>
</evidence>
<dbReference type="UniPathway" id="UPA00253">
    <property type="reaction ID" value="UER00326"/>
</dbReference>
<evidence type="ECO:0000313" key="15">
    <source>
        <dbReference type="Proteomes" id="UP000027946"/>
    </source>
</evidence>
<dbReference type="Gene3D" id="3.90.700.10">
    <property type="entry name" value="Succinate dehydrogenase/fumarate reductase flavoprotein, catalytic domain"/>
    <property type="match status" value="1"/>
</dbReference>
<comment type="subcellular location">
    <subcellularLocation>
        <location evidence="12">Cytoplasm</location>
    </subcellularLocation>
</comment>
<dbReference type="GO" id="GO:0034628">
    <property type="term" value="P:'de novo' NAD+ biosynthetic process from L-aspartate"/>
    <property type="evidence" value="ECO:0007669"/>
    <property type="project" value="TreeGrafter"/>
</dbReference>
<dbReference type="PRINTS" id="PR00368">
    <property type="entry name" value="FADPNR"/>
</dbReference>
<evidence type="ECO:0000256" key="2">
    <source>
        <dbReference type="ARBA" id="ARBA00004950"/>
    </source>
</evidence>
<evidence type="ECO:0000256" key="12">
    <source>
        <dbReference type="RuleBase" id="RU362049"/>
    </source>
</evidence>
<feature type="domain" description="FAD-dependent oxidoreductase 2 FAD-binding" evidence="13">
    <location>
        <begin position="4"/>
        <end position="373"/>
    </location>
</feature>
<dbReference type="FunFam" id="3.90.700.10:FF:000002">
    <property type="entry name" value="L-aspartate oxidase"/>
    <property type="match status" value="1"/>
</dbReference>
<dbReference type="EC" id="1.4.3.16" evidence="4 11"/>
<dbReference type="InterPro" id="IPR005288">
    <property type="entry name" value="NadB"/>
</dbReference>